<keyword evidence="4" id="KW-0067">ATP-binding</keyword>
<evidence type="ECO:0000256" key="1">
    <source>
        <dbReference type="ARBA" id="ARBA00022679"/>
    </source>
</evidence>
<keyword evidence="7" id="KW-1185">Reference proteome</keyword>
<comment type="caution">
    <text evidence="6">The sequence shown here is derived from an EMBL/GenBank/DDBJ whole genome shotgun (WGS) entry which is preliminary data.</text>
</comment>
<dbReference type="PANTHER" id="PTHR44329">
    <property type="entry name" value="SERINE/THREONINE-PROTEIN KINASE TNNI3K-RELATED"/>
    <property type="match status" value="1"/>
</dbReference>
<evidence type="ECO:0000259" key="5">
    <source>
        <dbReference type="PROSITE" id="PS50011"/>
    </source>
</evidence>
<dbReference type="Proteomes" id="UP001175000">
    <property type="component" value="Unassembled WGS sequence"/>
</dbReference>
<dbReference type="InterPro" id="IPR051681">
    <property type="entry name" value="Ser/Thr_Kinases-Pseudokinases"/>
</dbReference>
<dbReference type="AlphaFoldDB" id="A0AA39WK24"/>
<name>A0AA39WK24_9PEZI</name>
<organism evidence="6 7">
    <name type="scientific">Immersiella caudata</name>
    <dbReference type="NCBI Taxonomy" id="314043"/>
    <lineage>
        <taxon>Eukaryota</taxon>
        <taxon>Fungi</taxon>
        <taxon>Dikarya</taxon>
        <taxon>Ascomycota</taxon>
        <taxon>Pezizomycotina</taxon>
        <taxon>Sordariomycetes</taxon>
        <taxon>Sordariomycetidae</taxon>
        <taxon>Sordariales</taxon>
        <taxon>Lasiosphaeriaceae</taxon>
        <taxon>Immersiella</taxon>
    </lineage>
</organism>
<sequence length="565" mass="64016">MNSPRETVQDFTGNNNAQNYNTLLDSKRLQSDLSDHYRRNAPFNHILRQNVYSSFVIPTQVPPQWPGIRHGPRGPLSTPTGHRWNSPPQLPPAAIIASRNARLSRNEKVAVRTVAERLDAAGSTLNFVRLVGWGGQSLVAIFDARIGIGVDADTQYFVAKALHTANNPAGPGGAAGRAFYREKRFLSNWYPRAAHVVQVARLNRPSRRVLRSNRHRLPATTNTAPDVLVLEYLPRGDLFNFLHAVGHDPRDRTPEPVLWHIFGCLARGLIGLQYPPYLQSRFDKRMRNGADGPPISETVPRSAQAAVTDITTDLVHFDLDPQNVLFGDFDCGDHGDRHKITPVLKISDLGLSRSFEDDPDPLLDPRWMNTSSRHIGKLGHWAPEQFTEEWDWVDLLPNPAVHRIAGNYGMHTNVFQIGLVCRTARTARRQADSCWQIMYSAITQCETSESGVPHPEVFRNGWTYGGYLDDPRFVTVSQELRDLVKQCLCDDPSHRPALDVLSRTIRTRITRGWQRRCFASDTLRQWVESKFTDPPRLIGRHLNDLMDWMQHMIRAQDLPGPDFWG</sequence>
<protein>
    <submittedName>
        <fullName evidence="6">Kinase-like domain-containing protein</fullName>
    </submittedName>
</protein>
<gene>
    <name evidence="6" type="ORF">B0T14DRAFT_523933</name>
</gene>
<dbReference type="GO" id="GO:0005524">
    <property type="term" value="F:ATP binding"/>
    <property type="evidence" value="ECO:0007669"/>
    <property type="project" value="UniProtKB-KW"/>
</dbReference>
<keyword evidence="3 6" id="KW-0418">Kinase</keyword>
<feature type="domain" description="Protein kinase" evidence="5">
    <location>
        <begin position="125"/>
        <end position="509"/>
    </location>
</feature>
<evidence type="ECO:0000256" key="2">
    <source>
        <dbReference type="ARBA" id="ARBA00022741"/>
    </source>
</evidence>
<proteinExistence type="predicted"/>
<dbReference type="SMART" id="SM00220">
    <property type="entry name" value="S_TKc"/>
    <property type="match status" value="1"/>
</dbReference>
<dbReference type="GO" id="GO:0004674">
    <property type="term" value="F:protein serine/threonine kinase activity"/>
    <property type="evidence" value="ECO:0007669"/>
    <property type="project" value="TreeGrafter"/>
</dbReference>
<accession>A0AA39WK24</accession>
<dbReference type="PROSITE" id="PS50011">
    <property type="entry name" value="PROTEIN_KINASE_DOM"/>
    <property type="match status" value="1"/>
</dbReference>
<dbReference type="SUPFAM" id="SSF56112">
    <property type="entry name" value="Protein kinase-like (PK-like)"/>
    <property type="match status" value="1"/>
</dbReference>
<evidence type="ECO:0000313" key="7">
    <source>
        <dbReference type="Proteomes" id="UP001175000"/>
    </source>
</evidence>
<reference evidence="6" key="1">
    <citation type="submission" date="2023-06" db="EMBL/GenBank/DDBJ databases">
        <title>Genome-scale phylogeny and comparative genomics of the fungal order Sordariales.</title>
        <authorList>
            <consortium name="Lawrence Berkeley National Laboratory"/>
            <person name="Hensen N."/>
            <person name="Bonometti L."/>
            <person name="Westerberg I."/>
            <person name="Brannstrom I.O."/>
            <person name="Guillou S."/>
            <person name="Cros-Aarteil S."/>
            <person name="Calhoun S."/>
            <person name="Haridas S."/>
            <person name="Kuo A."/>
            <person name="Mondo S."/>
            <person name="Pangilinan J."/>
            <person name="Riley R."/>
            <person name="Labutti K."/>
            <person name="Andreopoulos B."/>
            <person name="Lipzen A."/>
            <person name="Chen C."/>
            <person name="Yanf M."/>
            <person name="Daum C."/>
            <person name="Ng V."/>
            <person name="Clum A."/>
            <person name="Steindorff A."/>
            <person name="Ohm R."/>
            <person name="Martin F."/>
            <person name="Silar P."/>
            <person name="Natvig D."/>
            <person name="Lalanne C."/>
            <person name="Gautier V."/>
            <person name="Ament-Velasquez S.L."/>
            <person name="Kruys A."/>
            <person name="Hutchinson M.I."/>
            <person name="Powell A.J."/>
            <person name="Barry K."/>
            <person name="Miller A.N."/>
            <person name="Grigoriev I.V."/>
            <person name="Debuchy R."/>
            <person name="Gladieux P."/>
            <person name="Thoren M.H."/>
            <person name="Johannesson H."/>
        </authorList>
    </citation>
    <scope>NUCLEOTIDE SEQUENCE</scope>
    <source>
        <strain evidence="6">CBS 606.72</strain>
    </source>
</reference>
<dbReference type="InterPro" id="IPR011009">
    <property type="entry name" value="Kinase-like_dom_sf"/>
</dbReference>
<dbReference type="Gene3D" id="1.10.510.10">
    <property type="entry name" value="Transferase(Phosphotransferase) domain 1"/>
    <property type="match status" value="1"/>
</dbReference>
<keyword evidence="2" id="KW-0547">Nucleotide-binding</keyword>
<dbReference type="EMBL" id="JAULSU010000005">
    <property type="protein sequence ID" value="KAK0616855.1"/>
    <property type="molecule type" value="Genomic_DNA"/>
</dbReference>
<evidence type="ECO:0000256" key="4">
    <source>
        <dbReference type="ARBA" id="ARBA00022840"/>
    </source>
</evidence>
<evidence type="ECO:0000256" key="3">
    <source>
        <dbReference type="ARBA" id="ARBA00022777"/>
    </source>
</evidence>
<evidence type="ECO:0000313" key="6">
    <source>
        <dbReference type="EMBL" id="KAK0616855.1"/>
    </source>
</evidence>
<dbReference type="PANTHER" id="PTHR44329:SF288">
    <property type="entry name" value="MITOGEN-ACTIVATED PROTEIN KINASE KINASE KINASE 20"/>
    <property type="match status" value="1"/>
</dbReference>
<dbReference type="InterPro" id="IPR000719">
    <property type="entry name" value="Prot_kinase_dom"/>
</dbReference>
<keyword evidence="1" id="KW-0808">Transferase</keyword>